<dbReference type="HAMAP" id="MF_00022">
    <property type="entry name" value="Glu_tRNA_synth_type1"/>
    <property type="match status" value="1"/>
</dbReference>
<dbReference type="EC" id="6.1.1.17" evidence="1"/>
<dbReference type="Pfam" id="PF00749">
    <property type="entry name" value="tRNA-synt_1c"/>
    <property type="match status" value="1"/>
</dbReference>
<evidence type="ECO:0000256" key="6">
    <source>
        <dbReference type="ARBA" id="ARBA00030865"/>
    </source>
</evidence>
<keyword evidence="3 7" id="KW-0547">Nucleotide-binding</keyword>
<dbReference type="PANTHER" id="PTHR43311:SF2">
    <property type="entry name" value="GLUTAMATE--TRNA LIGASE, MITOCHONDRIAL-RELATED"/>
    <property type="match status" value="1"/>
</dbReference>
<evidence type="ECO:0000313" key="10">
    <source>
        <dbReference type="EMBL" id="KAL3417714.1"/>
    </source>
</evidence>
<dbReference type="Gene3D" id="1.10.10.350">
    <property type="match status" value="1"/>
</dbReference>
<feature type="region of interest" description="Disordered" evidence="8">
    <location>
        <begin position="535"/>
        <end position="578"/>
    </location>
</feature>
<feature type="region of interest" description="Disordered" evidence="8">
    <location>
        <begin position="632"/>
        <end position="666"/>
    </location>
</feature>
<feature type="compositionally biased region" description="Basic and acidic residues" evidence="8">
    <location>
        <begin position="643"/>
        <end position="655"/>
    </location>
</feature>
<sequence length="666" mass="74936">MRGLQALASTSSRRPWICSSCRLKNARNYSTPSKPLNITTPEGLKAQGPFRTRFAPSPTGYLHLGSLRTALFNYLVAKATGGQFILRIEDTDQKRTVPDAEERLFDDLTWAGIEWDEGPKVGGPYGPYKQSERLPLYTEHAEKLIASGHAYRCFCSAERLNLLAQLRNNDNQHASYDRMCSRKYSAEQAAELAAQGAPHVIRLKVPKKYPLVKDLVYGNALMRTRGRFYPEKPGEPSSFDDPILMKSDGFPTYHLANVVDDHLMNITHVIRGAEWLPSTPKHFALYQAFGWEPPQFAHVGLLLDASRAKLSKRNQDIDIASYRKQGIFPETLTNFVALLGWSHTQKKDVMSMQDLLQNASMKYTRGDSVVSFEKLWFLQKAHTERYASLPPTSYVTRSLRHLAVSPILAILYDAPPEEFNIFSSMPGEKVKTAFITKLLLVDAAKYTTPGDFVHRNRYFFRAPAKSEIQETLAPLEIRIRSSNKVPAQSIPVPTMEFLTLVSQLAQIHATSWNSTEIKDAINSISLQATIHIPLPLPSSDSPTSTTPCTSPELTEYQAPAQSGNRARGETHSESNPDPVIQKAWGKLIHDFIRWALLARYNGPESAQTMVILGHAETVKRLNVAGQLMREWSEANEQVEGSENESRDRKNDRKSDEDDLEFDGLNY</sequence>
<dbReference type="InterPro" id="IPR004527">
    <property type="entry name" value="Glu-tRNA-ligase_bac/mito"/>
</dbReference>
<dbReference type="InterPro" id="IPR049940">
    <property type="entry name" value="GluQ/Sye"/>
</dbReference>
<feature type="domain" description="Glutamyl/glutaminyl-tRNA synthetase class Ib catalytic" evidence="9">
    <location>
        <begin position="51"/>
        <end position="362"/>
    </location>
</feature>
<dbReference type="PRINTS" id="PR00987">
    <property type="entry name" value="TRNASYNTHGLU"/>
</dbReference>
<evidence type="ECO:0000256" key="4">
    <source>
        <dbReference type="ARBA" id="ARBA00022840"/>
    </source>
</evidence>
<feature type="compositionally biased region" description="Low complexity" evidence="8">
    <location>
        <begin position="537"/>
        <end position="554"/>
    </location>
</feature>
<dbReference type="PANTHER" id="PTHR43311">
    <property type="entry name" value="GLUTAMATE--TRNA LIGASE"/>
    <property type="match status" value="1"/>
</dbReference>
<dbReference type="Gene3D" id="3.40.50.620">
    <property type="entry name" value="HUPs"/>
    <property type="match status" value="1"/>
</dbReference>
<keyword evidence="7" id="KW-0648">Protein biosynthesis</keyword>
<gene>
    <name evidence="10" type="ORF">PVAG01_10724</name>
</gene>
<dbReference type="Proteomes" id="UP001629113">
    <property type="component" value="Unassembled WGS sequence"/>
</dbReference>
<keyword evidence="11" id="KW-1185">Reference proteome</keyword>
<evidence type="ECO:0000256" key="7">
    <source>
        <dbReference type="RuleBase" id="RU363037"/>
    </source>
</evidence>
<keyword evidence="5 7" id="KW-0030">Aminoacyl-tRNA synthetase</keyword>
<evidence type="ECO:0000256" key="2">
    <source>
        <dbReference type="ARBA" id="ARBA00022598"/>
    </source>
</evidence>
<protein>
    <recommendedName>
        <fullName evidence="1">glutamate--tRNA ligase</fullName>
        <ecNumber evidence="1">6.1.1.17</ecNumber>
    </recommendedName>
    <alternativeName>
        <fullName evidence="6">Glutamyl-tRNA synthetase</fullName>
    </alternativeName>
</protein>
<organism evidence="10 11">
    <name type="scientific">Phlyctema vagabunda</name>
    <dbReference type="NCBI Taxonomy" id="108571"/>
    <lineage>
        <taxon>Eukaryota</taxon>
        <taxon>Fungi</taxon>
        <taxon>Dikarya</taxon>
        <taxon>Ascomycota</taxon>
        <taxon>Pezizomycotina</taxon>
        <taxon>Leotiomycetes</taxon>
        <taxon>Helotiales</taxon>
        <taxon>Dermateaceae</taxon>
        <taxon>Phlyctema</taxon>
    </lineage>
</organism>
<keyword evidence="2 7" id="KW-0436">Ligase</keyword>
<proteinExistence type="inferred from homology"/>
<dbReference type="InterPro" id="IPR014729">
    <property type="entry name" value="Rossmann-like_a/b/a_fold"/>
</dbReference>
<dbReference type="EMBL" id="JBFCZG010000010">
    <property type="protein sequence ID" value="KAL3417714.1"/>
    <property type="molecule type" value="Genomic_DNA"/>
</dbReference>
<evidence type="ECO:0000259" key="9">
    <source>
        <dbReference type="Pfam" id="PF00749"/>
    </source>
</evidence>
<keyword evidence="4 7" id="KW-0067">ATP-binding</keyword>
<reference evidence="10 11" key="1">
    <citation type="submission" date="2024-06" db="EMBL/GenBank/DDBJ databases">
        <title>Complete genome of Phlyctema vagabunda strain 19-DSS-EL-015.</title>
        <authorList>
            <person name="Fiorenzani C."/>
        </authorList>
    </citation>
    <scope>NUCLEOTIDE SEQUENCE [LARGE SCALE GENOMIC DNA]</scope>
    <source>
        <strain evidence="10 11">19-DSS-EL-015</strain>
    </source>
</reference>
<dbReference type="InterPro" id="IPR020058">
    <property type="entry name" value="Glu/Gln-tRNA-synth_Ib_cat-dom"/>
</dbReference>
<dbReference type="InterPro" id="IPR033910">
    <property type="entry name" value="GluRS_core"/>
</dbReference>
<evidence type="ECO:0000313" key="11">
    <source>
        <dbReference type="Proteomes" id="UP001629113"/>
    </source>
</evidence>
<feature type="compositionally biased region" description="Acidic residues" evidence="8">
    <location>
        <begin position="656"/>
        <end position="666"/>
    </location>
</feature>
<dbReference type="InterPro" id="IPR020751">
    <property type="entry name" value="aa-tRNA-synth_I_codon-bd_sub2"/>
</dbReference>
<dbReference type="InterPro" id="IPR000924">
    <property type="entry name" value="Glu/Gln-tRNA-synth"/>
</dbReference>
<accession>A0ABR4P331</accession>
<name>A0ABR4P331_9HELO</name>
<dbReference type="SUPFAM" id="SSF52374">
    <property type="entry name" value="Nucleotidylyl transferase"/>
    <property type="match status" value="1"/>
</dbReference>
<comment type="similarity">
    <text evidence="7">Belongs to the class-I aminoacyl-tRNA synthetase family.</text>
</comment>
<dbReference type="CDD" id="cd00808">
    <property type="entry name" value="GluRS_core"/>
    <property type="match status" value="1"/>
</dbReference>
<evidence type="ECO:0000256" key="8">
    <source>
        <dbReference type="SAM" id="MobiDB-lite"/>
    </source>
</evidence>
<comment type="caution">
    <text evidence="10">The sequence shown here is derived from an EMBL/GenBank/DDBJ whole genome shotgun (WGS) entry which is preliminary data.</text>
</comment>
<evidence type="ECO:0000256" key="5">
    <source>
        <dbReference type="ARBA" id="ARBA00023146"/>
    </source>
</evidence>
<evidence type="ECO:0000256" key="1">
    <source>
        <dbReference type="ARBA" id="ARBA00012835"/>
    </source>
</evidence>
<dbReference type="NCBIfam" id="TIGR00464">
    <property type="entry name" value="gltX_bact"/>
    <property type="match status" value="1"/>
</dbReference>
<evidence type="ECO:0000256" key="3">
    <source>
        <dbReference type="ARBA" id="ARBA00022741"/>
    </source>
</evidence>